<sequence length="130" mass="14132">MGKKSDLSDFDRGLVVGARQAGLSVSEAANLLGYSRTTVSRVFREWSDKQIVSSSSSPAGGSQKTISERTTRRTLKRLGYSKTPLGTPGKPPVDPGQSEEQTEDTGQRNWTMKSLQRVTKGTEKTRQGLA</sequence>
<feature type="compositionally biased region" description="Basic and acidic residues" evidence="1">
    <location>
        <begin position="120"/>
        <end position="130"/>
    </location>
</feature>
<dbReference type="Pfam" id="PF13384">
    <property type="entry name" value="HTH_23"/>
    <property type="match status" value="1"/>
</dbReference>
<keyword evidence="3" id="KW-1185">Reference proteome</keyword>
<proteinExistence type="predicted"/>
<accession>A0AAW0Q783</accession>
<name>A0AAW0Q783_9GOBI</name>
<protein>
    <submittedName>
        <fullName evidence="2">Uncharacterized protein</fullName>
    </submittedName>
</protein>
<feature type="region of interest" description="Disordered" evidence="1">
    <location>
        <begin position="50"/>
        <end position="130"/>
    </location>
</feature>
<evidence type="ECO:0000313" key="3">
    <source>
        <dbReference type="Proteomes" id="UP001460270"/>
    </source>
</evidence>
<dbReference type="SUPFAM" id="SSF46689">
    <property type="entry name" value="Homeodomain-like"/>
    <property type="match status" value="1"/>
</dbReference>
<comment type="caution">
    <text evidence="2">The sequence shown here is derived from an EMBL/GenBank/DDBJ whole genome shotgun (WGS) entry which is preliminary data.</text>
</comment>
<organism evidence="2 3">
    <name type="scientific">Mugilogobius chulae</name>
    <name type="common">yellowstripe goby</name>
    <dbReference type="NCBI Taxonomy" id="88201"/>
    <lineage>
        <taxon>Eukaryota</taxon>
        <taxon>Metazoa</taxon>
        <taxon>Chordata</taxon>
        <taxon>Craniata</taxon>
        <taxon>Vertebrata</taxon>
        <taxon>Euteleostomi</taxon>
        <taxon>Actinopterygii</taxon>
        <taxon>Neopterygii</taxon>
        <taxon>Teleostei</taxon>
        <taxon>Neoteleostei</taxon>
        <taxon>Acanthomorphata</taxon>
        <taxon>Gobiaria</taxon>
        <taxon>Gobiiformes</taxon>
        <taxon>Gobioidei</taxon>
        <taxon>Gobiidae</taxon>
        <taxon>Gobionellinae</taxon>
        <taxon>Mugilogobius</taxon>
    </lineage>
</organism>
<gene>
    <name evidence="2" type="ORF">WMY93_001942</name>
</gene>
<dbReference type="Gene3D" id="1.10.10.10">
    <property type="entry name" value="Winged helix-like DNA-binding domain superfamily/Winged helix DNA-binding domain"/>
    <property type="match status" value="1"/>
</dbReference>
<reference evidence="3" key="1">
    <citation type="submission" date="2024-04" db="EMBL/GenBank/DDBJ databases">
        <title>Salinicola lusitanus LLJ914,a marine bacterium isolated from the Okinawa Trough.</title>
        <authorList>
            <person name="Li J."/>
        </authorList>
    </citation>
    <scope>NUCLEOTIDE SEQUENCE [LARGE SCALE GENOMIC DNA]</scope>
</reference>
<feature type="compositionally biased region" description="Polar residues" evidence="1">
    <location>
        <begin position="107"/>
        <end position="119"/>
    </location>
</feature>
<evidence type="ECO:0000256" key="1">
    <source>
        <dbReference type="SAM" id="MobiDB-lite"/>
    </source>
</evidence>
<dbReference type="Proteomes" id="UP001460270">
    <property type="component" value="Unassembled WGS sequence"/>
</dbReference>
<dbReference type="InterPro" id="IPR009057">
    <property type="entry name" value="Homeodomain-like_sf"/>
</dbReference>
<dbReference type="AlphaFoldDB" id="A0AAW0Q783"/>
<evidence type="ECO:0000313" key="2">
    <source>
        <dbReference type="EMBL" id="KAK7938616.1"/>
    </source>
</evidence>
<dbReference type="InterPro" id="IPR036388">
    <property type="entry name" value="WH-like_DNA-bd_sf"/>
</dbReference>
<dbReference type="EMBL" id="JBBPFD010000002">
    <property type="protein sequence ID" value="KAK7938616.1"/>
    <property type="molecule type" value="Genomic_DNA"/>
</dbReference>